<feature type="domain" description="Copper-binding protein MbnP-like" evidence="1">
    <location>
        <begin position="32"/>
        <end position="231"/>
    </location>
</feature>
<accession>A0A1L7I546</accession>
<dbReference type="InterPro" id="IPR046863">
    <property type="entry name" value="MbnP-like_dom"/>
</dbReference>
<dbReference type="Pfam" id="PF20243">
    <property type="entry name" value="MbnP"/>
    <property type="match status" value="1"/>
</dbReference>
<dbReference type="Proteomes" id="UP000186230">
    <property type="component" value="Chromosome"/>
</dbReference>
<dbReference type="AlphaFoldDB" id="A0A1L7I546"/>
<protein>
    <recommendedName>
        <fullName evidence="1">Copper-binding protein MbnP-like domain-containing protein</fullName>
    </recommendedName>
</protein>
<organism evidence="2 3">
    <name type="scientific">Christiangramia flava JLT2011</name>
    <dbReference type="NCBI Taxonomy" id="1229726"/>
    <lineage>
        <taxon>Bacteria</taxon>
        <taxon>Pseudomonadati</taxon>
        <taxon>Bacteroidota</taxon>
        <taxon>Flavobacteriia</taxon>
        <taxon>Flavobacteriales</taxon>
        <taxon>Flavobacteriaceae</taxon>
        <taxon>Christiangramia</taxon>
    </lineage>
</organism>
<dbReference type="EMBL" id="CP016359">
    <property type="protein sequence ID" value="APU68344.1"/>
    <property type="molecule type" value="Genomic_DNA"/>
</dbReference>
<evidence type="ECO:0000313" key="2">
    <source>
        <dbReference type="EMBL" id="APU68344.1"/>
    </source>
</evidence>
<reference evidence="2 3" key="1">
    <citation type="submission" date="2016-07" db="EMBL/GenBank/DDBJ databases">
        <title>Multi-omics approach to identify versatile polysaccharide utilization systems of a marine flavobacterium Gramella flava.</title>
        <authorList>
            <person name="Tang K."/>
        </authorList>
    </citation>
    <scope>NUCLEOTIDE SEQUENCE [LARGE SCALE GENOMIC DNA]</scope>
    <source>
        <strain evidence="2 3">JLT2011</strain>
    </source>
</reference>
<keyword evidence="3" id="KW-1185">Reference proteome</keyword>
<dbReference type="OrthoDB" id="1422031at2"/>
<evidence type="ECO:0000313" key="3">
    <source>
        <dbReference type="Proteomes" id="UP000186230"/>
    </source>
</evidence>
<dbReference type="RefSeq" id="WP_083644130.1">
    <property type="nucleotide sequence ID" value="NZ_AMRU01000001.1"/>
</dbReference>
<name>A0A1L7I546_9FLAO</name>
<proteinExistence type="predicted"/>
<evidence type="ECO:0000259" key="1">
    <source>
        <dbReference type="Pfam" id="PF20243"/>
    </source>
</evidence>
<gene>
    <name evidence="2" type="ORF">GRFL_1620</name>
</gene>
<sequence>MKKYILNSLMAILTISSISCSTDSEEQLSGHNDLVIEFDNGFNGNDLLLNTSGYESINQEQLKISRLNYIVSNFKLTTASGTVFTYPKNDSYFIINKETGHTEVVLKEVPAGEYASISFGIGVDQEKYLQGAEGQGDFLSLAEANEMMWAWQAGYKFLNYEGSFTTATTAEAQNFKVHMGSHGSSLDNYRALSLALPSSALVSSELKPVIHLAVDASKILNGQYQLSLEEKSVIMVDENKSPQIAENLTGMFRVDHVHNGASGTH</sequence>
<dbReference type="STRING" id="1229726.GRFL_1620"/>
<dbReference type="PROSITE" id="PS51257">
    <property type="entry name" value="PROKAR_LIPOPROTEIN"/>
    <property type="match status" value="1"/>
</dbReference>
<dbReference type="KEGG" id="gfl:GRFL_1620"/>